<dbReference type="Proteomes" id="UP001301731">
    <property type="component" value="Chromosome"/>
</dbReference>
<comment type="subcellular location">
    <subcellularLocation>
        <location evidence="1">Cell membrane</location>
        <topology evidence="1">Multi-pass membrane protein</topology>
    </subcellularLocation>
</comment>
<reference evidence="8 9" key="1">
    <citation type="submission" date="2023-10" db="EMBL/GenBank/DDBJ databases">
        <title>The genome sequence of Streptomyces sp. HUAS YS2.</title>
        <authorList>
            <person name="Mo P."/>
        </authorList>
    </citation>
    <scope>NUCLEOTIDE SEQUENCE [LARGE SCALE GENOMIC DNA]</scope>
    <source>
        <strain evidence="8 9">HUAS YS2</strain>
    </source>
</reference>
<evidence type="ECO:0000313" key="9">
    <source>
        <dbReference type="Proteomes" id="UP001301731"/>
    </source>
</evidence>
<dbReference type="PANTHER" id="PTHR42770">
    <property type="entry name" value="AMINO ACID TRANSPORTER-RELATED"/>
    <property type="match status" value="1"/>
</dbReference>
<evidence type="ECO:0000256" key="6">
    <source>
        <dbReference type="SAM" id="MobiDB-lite"/>
    </source>
</evidence>
<evidence type="ECO:0000256" key="3">
    <source>
        <dbReference type="ARBA" id="ARBA00022692"/>
    </source>
</evidence>
<dbReference type="PANTHER" id="PTHR42770:SF7">
    <property type="entry name" value="MEMBRANE PROTEIN"/>
    <property type="match status" value="1"/>
</dbReference>
<feature type="transmembrane region" description="Helical" evidence="7">
    <location>
        <begin position="338"/>
        <end position="360"/>
    </location>
</feature>
<evidence type="ECO:0000256" key="7">
    <source>
        <dbReference type="SAM" id="Phobius"/>
    </source>
</evidence>
<dbReference type="PIRSF" id="PIRSF006060">
    <property type="entry name" value="AA_transporter"/>
    <property type="match status" value="1"/>
</dbReference>
<evidence type="ECO:0000256" key="4">
    <source>
        <dbReference type="ARBA" id="ARBA00022989"/>
    </source>
</evidence>
<protein>
    <submittedName>
        <fullName evidence="8">APC family permease</fullName>
    </submittedName>
</protein>
<feature type="transmembrane region" description="Helical" evidence="7">
    <location>
        <begin position="21"/>
        <end position="44"/>
    </location>
</feature>
<keyword evidence="2" id="KW-1003">Cell membrane</keyword>
<dbReference type="InterPro" id="IPR050367">
    <property type="entry name" value="APC_superfamily"/>
</dbReference>
<evidence type="ECO:0000256" key="2">
    <source>
        <dbReference type="ARBA" id="ARBA00022475"/>
    </source>
</evidence>
<dbReference type="EMBL" id="CP137573">
    <property type="protein sequence ID" value="WOX21343.1"/>
    <property type="molecule type" value="Genomic_DNA"/>
</dbReference>
<evidence type="ECO:0000256" key="1">
    <source>
        <dbReference type="ARBA" id="ARBA00004651"/>
    </source>
</evidence>
<feature type="transmembrane region" description="Helical" evidence="7">
    <location>
        <begin position="404"/>
        <end position="423"/>
    </location>
</feature>
<proteinExistence type="predicted"/>
<organism evidence="8 9">
    <name type="scientific">Streptomyces solicathayae</name>
    <dbReference type="NCBI Taxonomy" id="3081768"/>
    <lineage>
        <taxon>Bacteria</taxon>
        <taxon>Bacillati</taxon>
        <taxon>Actinomycetota</taxon>
        <taxon>Actinomycetes</taxon>
        <taxon>Kitasatosporales</taxon>
        <taxon>Streptomycetaceae</taxon>
        <taxon>Streptomyces</taxon>
    </lineage>
</organism>
<dbReference type="InterPro" id="IPR002293">
    <property type="entry name" value="AA/rel_permease1"/>
</dbReference>
<feature type="transmembrane region" description="Helical" evidence="7">
    <location>
        <begin position="366"/>
        <end position="392"/>
    </location>
</feature>
<dbReference type="RefSeq" id="WP_318102229.1">
    <property type="nucleotide sequence ID" value="NZ_CP137573.1"/>
</dbReference>
<feature type="region of interest" description="Disordered" evidence="6">
    <location>
        <begin position="491"/>
        <end position="510"/>
    </location>
</feature>
<keyword evidence="9" id="KW-1185">Reference proteome</keyword>
<dbReference type="Gene3D" id="1.20.1740.10">
    <property type="entry name" value="Amino acid/polyamine transporter I"/>
    <property type="match status" value="1"/>
</dbReference>
<feature type="transmembrane region" description="Helical" evidence="7">
    <location>
        <begin position="240"/>
        <end position="264"/>
    </location>
</feature>
<evidence type="ECO:0000256" key="5">
    <source>
        <dbReference type="ARBA" id="ARBA00023136"/>
    </source>
</evidence>
<keyword evidence="4 7" id="KW-1133">Transmembrane helix</keyword>
<dbReference type="Pfam" id="PF13520">
    <property type="entry name" value="AA_permease_2"/>
    <property type="match status" value="1"/>
</dbReference>
<feature type="transmembrane region" description="Helical" evidence="7">
    <location>
        <begin position="134"/>
        <end position="153"/>
    </location>
</feature>
<keyword evidence="5 7" id="KW-0472">Membrane</keyword>
<keyword evidence="3 7" id="KW-0812">Transmembrane</keyword>
<name>A0ABZ0LRC1_9ACTN</name>
<feature type="transmembrane region" description="Helical" evidence="7">
    <location>
        <begin position="196"/>
        <end position="219"/>
    </location>
</feature>
<accession>A0ABZ0LRC1</accession>
<feature type="transmembrane region" description="Helical" evidence="7">
    <location>
        <begin position="429"/>
        <end position="453"/>
    </location>
</feature>
<feature type="transmembrane region" description="Helical" evidence="7">
    <location>
        <begin position="50"/>
        <end position="70"/>
    </location>
</feature>
<feature type="transmembrane region" description="Helical" evidence="7">
    <location>
        <begin position="91"/>
        <end position="114"/>
    </location>
</feature>
<evidence type="ECO:0000313" key="8">
    <source>
        <dbReference type="EMBL" id="WOX21343.1"/>
    </source>
</evidence>
<gene>
    <name evidence="8" type="ORF">R2D22_08065</name>
</gene>
<feature type="transmembrane region" description="Helical" evidence="7">
    <location>
        <begin position="165"/>
        <end position="184"/>
    </location>
</feature>
<feature type="transmembrane region" description="Helical" evidence="7">
    <location>
        <begin position="292"/>
        <end position="317"/>
    </location>
</feature>
<sequence length="510" mass="52310">MSNRPDTEGGGGLRAGALGTFDSVVMAVVGCGPAYAVAGIVPLVVATAGLAAPAVLLFCAIPMIGIALAFRHLGRLDVNAGASYSWVARSLHPLLGFLSGWAVLCSTTVFLVSATVPAGEATLSLVSPGPAHDTGLTVVIGVGWFLLMALVAARGSRFGTLARTTLGAVQLALLLLFAVAGLLADDKAAEFSFSWLGFGHFAGPDAFVAGALVAGVTYWGWDVTSNLSEETRDSRRTSGLGGLIGVTLTGAVFVLFTVSALGVLGPTAIADDPAGYLSALGQSIWPGWGGRLLALAVLLSTVSTLELALLSASRTLFAMGRDRTLPRIFGRTHPEWRTPWVATLTVAAVAVLLLVAALTAGSGAEFIASAVSGVGLHIAFYYALAGLAVVVVHRTVLFSSAGTLFFVGLWPLGGAVFMGWIFVESVPALNAQALGIGLGALALGLVPMSLTWFQGRSYYRPRPLVPLSGHPEHTEATDEFVAFDAFGGGAAARPASRGGSSGRDDVLSDF</sequence>